<accession>A0A2T7NEL6</accession>
<gene>
    <name evidence="1" type="ORF">C0Q70_20096</name>
</gene>
<dbReference type="AlphaFoldDB" id="A0A2T7NEL6"/>
<proteinExistence type="predicted"/>
<sequence>MALLLACIHWKYTSMSLCPHSLHHQEYAVCNQHLTRRFLIGREINNGHVLSNSLSPRSPTILPLLHHPYPLPEEDRWKHQANKDITSLGPTHGPRPAV</sequence>
<name>A0A2T7NEL6_POMCA</name>
<dbReference type="Proteomes" id="UP000245119">
    <property type="component" value="Linkage Group LG13"/>
</dbReference>
<keyword evidence="2" id="KW-1185">Reference proteome</keyword>
<organism evidence="1 2">
    <name type="scientific">Pomacea canaliculata</name>
    <name type="common">Golden apple snail</name>
    <dbReference type="NCBI Taxonomy" id="400727"/>
    <lineage>
        <taxon>Eukaryota</taxon>
        <taxon>Metazoa</taxon>
        <taxon>Spiralia</taxon>
        <taxon>Lophotrochozoa</taxon>
        <taxon>Mollusca</taxon>
        <taxon>Gastropoda</taxon>
        <taxon>Caenogastropoda</taxon>
        <taxon>Architaenioglossa</taxon>
        <taxon>Ampullarioidea</taxon>
        <taxon>Ampullariidae</taxon>
        <taxon>Pomacea</taxon>
    </lineage>
</organism>
<comment type="caution">
    <text evidence="1">The sequence shown here is derived from an EMBL/GenBank/DDBJ whole genome shotgun (WGS) entry which is preliminary data.</text>
</comment>
<evidence type="ECO:0000313" key="2">
    <source>
        <dbReference type="Proteomes" id="UP000245119"/>
    </source>
</evidence>
<evidence type="ECO:0000313" key="1">
    <source>
        <dbReference type="EMBL" id="PVD19606.1"/>
    </source>
</evidence>
<dbReference type="EMBL" id="PZQS01000013">
    <property type="protein sequence ID" value="PVD19606.1"/>
    <property type="molecule type" value="Genomic_DNA"/>
</dbReference>
<protein>
    <submittedName>
        <fullName evidence="1">Uncharacterized protein</fullName>
    </submittedName>
</protein>
<reference evidence="1 2" key="1">
    <citation type="submission" date="2018-04" db="EMBL/GenBank/DDBJ databases">
        <title>The genome of golden apple snail Pomacea canaliculata provides insight into stress tolerance and invasive adaptation.</title>
        <authorList>
            <person name="Liu C."/>
            <person name="Liu B."/>
            <person name="Ren Y."/>
            <person name="Zhang Y."/>
            <person name="Wang H."/>
            <person name="Li S."/>
            <person name="Jiang F."/>
            <person name="Yin L."/>
            <person name="Zhang G."/>
            <person name="Qian W."/>
            <person name="Fan W."/>
        </authorList>
    </citation>
    <scope>NUCLEOTIDE SEQUENCE [LARGE SCALE GENOMIC DNA]</scope>
    <source>
        <strain evidence="1">SZHN2017</strain>
        <tissue evidence="1">Muscle</tissue>
    </source>
</reference>